<keyword evidence="2" id="KW-1185">Reference proteome</keyword>
<gene>
    <name evidence="1" type="ORF">MENTE1834_LOCUS31759</name>
</gene>
<comment type="caution">
    <text evidence="1">The sequence shown here is derived from an EMBL/GenBank/DDBJ whole genome shotgun (WGS) entry which is preliminary data.</text>
</comment>
<organism evidence="1 2">
    <name type="scientific">Meloidogyne enterolobii</name>
    <name type="common">Root-knot nematode worm</name>
    <name type="synonym">Meloidogyne mayaguensis</name>
    <dbReference type="NCBI Taxonomy" id="390850"/>
    <lineage>
        <taxon>Eukaryota</taxon>
        <taxon>Metazoa</taxon>
        <taxon>Ecdysozoa</taxon>
        <taxon>Nematoda</taxon>
        <taxon>Chromadorea</taxon>
        <taxon>Rhabditida</taxon>
        <taxon>Tylenchina</taxon>
        <taxon>Tylenchomorpha</taxon>
        <taxon>Tylenchoidea</taxon>
        <taxon>Meloidogynidae</taxon>
        <taxon>Meloidogyninae</taxon>
        <taxon>Meloidogyne</taxon>
    </lineage>
</organism>
<dbReference type="Proteomes" id="UP001497535">
    <property type="component" value="Unassembled WGS sequence"/>
</dbReference>
<accession>A0ACB1A104</accession>
<reference evidence="1" key="1">
    <citation type="submission" date="2023-11" db="EMBL/GenBank/DDBJ databases">
        <authorList>
            <person name="Poullet M."/>
        </authorList>
    </citation>
    <scope>NUCLEOTIDE SEQUENCE</scope>
    <source>
        <strain evidence="1">E1834</strain>
    </source>
</reference>
<proteinExistence type="predicted"/>
<evidence type="ECO:0000313" key="2">
    <source>
        <dbReference type="Proteomes" id="UP001497535"/>
    </source>
</evidence>
<evidence type="ECO:0000313" key="1">
    <source>
        <dbReference type="EMBL" id="CAK5084367.1"/>
    </source>
</evidence>
<dbReference type="EMBL" id="CAVMJV010000053">
    <property type="protein sequence ID" value="CAK5084367.1"/>
    <property type="molecule type" value="Genomic_DNA"/>
</dbReference>
<name>A0ACB1A104_MELEN</name>
<protein>
    <submittedName>
        <fullName evidence="1">Uncharacterized protein</fullName>
    </submittedName>
</protein>
<sequence length="186" mass="21183">MSEQKQLGQQAQDSVNELIVSTGAADLLKTLIDRDSRPLLLKTLHHIESQNKKNKQLLKWVKKQAQQLEQQDTLDKEMIAEVRNFFSMPPYEETDSVKETLARSKSNPSKPNNSPVKCEECGVKYATKKGYNQHFGSRKHTEAVKAKKRQREVEEEEHKLKCGEEPGQEEFDDDASAPSSSKKSAR</sequence>